<proteinExistence type="predicted"/>
<dbReference type="Proteomes" id="UP000537141">
    <property type="component" value="Unassembled WGS sequence"/>
</dbReference>
<dbReference type="AlphaFoldDB" id="A0A7X0TUM3"/>
<evidence type="ECO:0000313" key="2">
    <source>
        <dbReference type="Proteomes" id="UP000537141"/>
    </source>
</evidence>
<organism evidence="1 2">
    <name type="scientific">Thalassotalea piscium</name>
    <dbReference type="NCBI Taxonomy" id="1230533"/>
    <lineage>
        <taxon>Bacteria</taxon>
        <taxon>Pseudomonadati</taxon>
        <taxon>Pseudomonadota</taxon>
        <taxon>Gammaproteobacteria</taxon>
        <taxon>Alteromonadales</taxon>
        <taxon>Colwelliaceae</taxon>
        <taxon>Thalassotalea</taxon>
    </lineage>
</organism>
<reference evidence="1 2" key="1">
    <citation type="submission" date="2020-08" db="EMBL/GenBank/DDBJ databases">
        <title>Genomic Encyclopedia of Type Strains, Phase IV (KMG-IV): sequencing the most valuable type-strain genomes for metagenomic binning, comparative biology and taxonomic classification.</title>
        <authorList>
            <person name="Goeker M."/>
        </authorList>
    </citation>
    <scope>NUCLEOTIDE SEQUENCE [LARGE SCALE GENOMIC DNA]</scope>
    <source>
        <strain evidence="1 2">DSM 26287</strain>
    </source>
</reference>
<accession>A0A7X0TUM3</accession>
<dbReference type="Pfam" id="PF12290">
    <property type="entry name" value="DUF3802"/>
    <property type="match status" value="1"/>
</dbReference>
<name>A0A7X0TUM3_9GAMM</name>
<dbReference type="InterPro" id="IPR020979">
    <property type="entry name" value="Uncharacterised_A0KLC6"/>
</dbReference>
<keyword evidence="2" id="KW-1185">Reference proteome</keyword>
<comment type="caution">
    <text evidence="1">The sequence shown here is derived from an EMBL/GenBank/DDBJ whole genome shotgun (WGS) entry which is preliminary data.</text>
</comment>
<protein>
    <recommendedName>
        <fullName evidence="3">DUF3802 family protein</fullName>
    </recommendedName>
</protein>
<evidence type="ECO:0000313" key="1">
    <source>
        <dbReference type="EMBL" id="MBB6544304.1"/>
    </source>
</evidence>
<evidence type="ECO:0008006" key="3">
    <source>
        <dbReference type="Google" id="ProtNLM"/>
    </source>
</evidence>
<gene>
    <name evidence="1" type="ORF">HNQ55_002833</name>
</gene>
<sequence length="117" mass="13497">MVTDTEGYIHIVEYLTEHLSLFENSPSDHHSSDTVMAVIEQELSEQIMIVCNQNEELSFNQRNIIIREIDAIVYDLQEILSGVVNNKVSPSQKEFIKEFSLLIKNLFDIEVHAQFLS</sequence>
<dbReference type="RefSeq" id="WP_184425297.1">
    <property type="nucleotide sequence ID" value="NZ_AP027362.1"/>
</dbReference>
<dbReference type="EMBL" id="JACHHU010000027">
    <property type="protein sequence ID" value="MBB6544304.1"/>
    <property type="molecule type" value="Genomic_DNA"/>
</dbReference>